<organism evidence="3 4">
    <name type="scientific">Clostridium malenominatum</name>
    <dbReference type="NCBI Taxonomy" id="1539"/>
    <lineage>
        <taxon>Bacteria</taxon>
        <taxon>Bacillati</taxon>
        <taxon>Bacillota</taxon>
        <taxon>Clostridia</taxon>
        <taxon>Eubacteriales</taxon>
        <taxon>Clostridiaceae</taxon>
        <taxon>Clostridium</taxon>
    </lineage>
</organism>
<feature type="region of interest" description="Disordered" evidence="1">
    <location>
        <begin position="407"/>
        <end position="459"/>
    </location>
</feature>
<reference evidence="4" key="1">
    <citation type="journal article" date="2019" name="Int. J. Syst. Evol. Microbiol.">
        <title>The Global Catalogue of Microorganisms (GCM) 10K type strain sequencing project: providing services to taxonomists for standard genome sequencing and annotation.</title>
        <authorList>
            <consortium name="The Broad Institute Genomics Platform"/>
            <consortium name="The Broad Institute Genome Sequencing Center for Infectious Disease"/>
            <person name="Wu L."/>
            <person name="Ma J."/>
        </authorList>
    </citation>
    <scope>NUCLEOTIDE SEQUENCE [LARGE SCALE GENOMIC DNA]</scope>
    <source>
        <strain evidence="4">JCM 1405</strain>
    </source>
</reference>
<dbReference type="GO" id="GO:0016301">
    <property type="term" value="F:kinase activity"/>
    <property type="evidence" value="ECO:0007669"/>
    <property type="project" value="UniProtKB-KW"/>
</dbReference>
<evidence type="ECO:0000256" key="2">
    <source>
        <dbReference type="SAM" id="Phobius"/>
    </source>
</evidence>
<evidence type="ECO:0000256" key="1">
    <source>
        <dbReference type="SAM" id="MobiDB-lite"/>
    </source>
</evidence>
<evidence type="ECO:0000313" key="4">
    <source>
        <dbReference type="Proteomes" id="UP001500339"/>
    </source>
</evidence>
<keyword evidence="3" id="KW-0418">Kinase</keyword>
<keyword evidence="4" id="KW-1185">Reference proteome</keyword>
<keyword evidence="2" id="KW-0812">Transmembrane</keyword>
<feature type="region of interest" description="Disordered" evidence="1">
    <location>
        <begin position="497"/>
        <end position="517"/>
    </location>
</feature>
<keyword evidence="3" id="KW-0808">Transferase</keyword>
<feature type="compositionally biased region" description="Low complexity" evidence="1">
    <location>
        <begin position="407"/>
        <end position="418"/>
    </location>
</feature>
<dbReference type="InterPro" id="IPR014867">
    <property type="entry name" value="Spore_coat_CotH_CotH2/3/7"/>
</dbReference>
<dbReference type="EMBL" id="BAAACF010000001">
    <property type="protein sequence ID" value="GAA0725651.1"/>
    <property type="molecule type" value="Genomic_DNA"/>
</dbReference>
<dbReference type="Pfam" id="PF08757">
    <property type="entry name" value="CotH"/>
    <property type="match status" value="1"/>
</dbReference>
<feature type="compositionally biased region" description="Polar residues" evidence="1">
    <location>
        <begin position="501"/>
        <end position="511"/>
    </location>
</feature>
<gene>
    <name evidence="3" type="ORF">GCM10008905_21330</name>
</gene>
<protein>
    <submittedName>
        <fullName evidence="3">CotH kinase family protein</fullName>
    </submittedName>
</protein>
<dbReference type="PANTHER" id="PTHR40050">
    <property type="entry name" value="INNER SPORE COAT PROTEIN H"/>
    <property type="match status" value="1"/>
</dbReference>
<dbReference type="PANTHER" id="PTHR40050:SF1">
    <property type="entry name" value="INNER SPORE COAT PROTEIN H"/>
    <property type="match status" value="1"/>
</dbReference>
<keyword evidence="2" id="KW-0472">Membrane</keyword>
<evidence type="ECO:0000313" key="3">
    <source>
        <dbReference type="EMBL" id="GAA0725651.1"/>
    </source>
</evidence>
<comment type="caution">
    <text evidence="3">The sequence shown here is derived from an EMBL/GenBank/DDBJ whole genome shotgun (WGS) entry which is preliminary data.</text>
</comment>
<name>A0ABP3U8P7_9CLOT</name>
<feature type="transmembrane region" description="Helical" evidence="2">
    <location>
        <begin position="16"/>
        <end position="32"/>
    </location>
</feature>
<accession>A0ABP3U8P7</accession>
<dbReference type="Proteomes" id="UP001500339">
    <property type="component" value="Unassembled WGS sequence"/>
</dbReference>
<proteinExistence type="predicted"/>
<sequence length="517" mass="57647">MKGKEYMNENIKIKKILALSIAIILIVTAFIIKNSKEKVQVQGSTEAAYDSIFQEDKVIDIKVEIPESDWKNILDNPLAEEYKSADVTIDGNTIKNVGFRTKGNLTLRSVASSESDRYSFRIKLDKYVKGQNLLGLDEIVVNNMYADPSFMREYLSYEALKSIGANVPETVFANIYVNGKLQGFYLCIEAIDDSYLERNFGNNSGNLYKQEKGSTLQYVEGGSYDSYEQKNGGDLSKTDLKTLIKTLNEMSQGEKRDIEKVLDVDSALKYIAANTVLGNYDSYSGNMAQNYYLYGQNGKFTVLPWDYNMSMGGFGGGNISTIPIDEPVSGVNIKNLPLINNLLAVAEYKEKYHGYVKALLTYLENFEERTTELANIIRPYVEADNTKFYTMEQFENNLKYTQINIDSNTTSNANTNANMNRPENMPKQRPDGVTAASKNTQGNLKPENRPAPPEGGMDKGFMGGDFKGVRGGGGMMGNAPSIMTYIKDRVENIKKQLSGELPTTGNTTMNENKGRAD</sequence>
<keyword evidence="2" id="KW-1133">Transmembrane helix</keyword>